<evidence type="ECO:0000313" key="4">
    <source>
        <dbReference type="Proteomes" id="UP000661715"/>
    </source>
</evidence>
<feature type="chain" id="PRO_5045754147" evidence="2">
    <location>
        <begin position="22"/>
        <end position="430"/>
    </location>
</feature>
<feature type="compositionally biased region" description="Low complexity" evidence="1">
    <location>
        <begin position="310"/>
        <end position="344"/>
    </location>
</feature>
<sequence length="430" mass="50411">MKNTILILSMIAAVFTTSTEAQNRTTVNAMSNEISDNLDLRAVASIFGDSQNLEDFERRLNDPELQISNLDLNNDNEVDYLRVIETVEYNTHVVIIQSVLDRDVYQDVATIDIERNNNNVQVQFIGNEYIYGPNYIYEPVYYTTPLIYTSFWVSNYRPYISMWYWNYYPSYYYAWNPYPLYRYQNNIHLCLNFNNRYNYVSYRRSNLAISLYNARRSNAYERRYPNYAFSRRHSSYTNRHDIDRRRGTYSSSGRYNTGRQYNNTATGRTPQREYSSGRNTPSRNYSTPGNNTDRRYDSNKSATTKSYTPSRNYNQNNNNSSRESQSPRTPSRNYNQNNNNSRENQTARTPSRNYNQSQGSNPSPNTRSYAPRQENNAQRVQTPRGNSSNRGMISRPSTPNATPQRAESGRSRSSNQRENNSSSRDNNRRI</sequence>
<accession>A0ABR7UT00</accession>
<feature type="compositionally biased region" description="Polar residues" evidence="1">
    <location>
        <begin position="257"/>
        <end position="291"/>
    </location>
</feature>
<dbReference type="Proteomes" id="UP000661715">
    <property type="component" value="Unassembled WGS sequence"/>
</dbReference>
<reference evidence="3 4" key="1">
    <citation type="journal article" date="2020" name="Microbiol. Res.">
        <title>Flavobacterium pokkalii sp. nov., a novel plant growth promoting native rhizobacteria isolated from pokkali rice grown in coastal saline affected agricultural regions of southern India, Kerala.</title>
        <authorList>
            <person name="Menon R.R."/>
            <person name="Kumari S."/>
            <person name="Viver T."/>
            <person name="Rameshkumar N."/>
        </authorList>
    </citation>
    <scope>NUCLEOTIDE SEQUENCE [LARGE SCALE GENOMIC DNA]</scope>
    <source>
        <strain evidence="3 4">L1I52</strain>
    </source>
</reference>
<proteinExistence type="predicted"/>
<feature type="signal peptide" evidence="2">
    <location>
        <begin position="1"/>
        <end position="21"/>
    </location>
</feature>
<feature type="compositionally biased region" description="Polar residues" evidence="1">
    <location>
        <begin position="299"/>
        <end position="309"/>
    </location>
</feature>
<name>A0ABR7UT00_9FLAO</name>
<protein>
    <submittedName>
        <fullName evidence="3">Uncharacterized protein</fullName>
    </submittedName>
</protein>
<evidence type="ECO:0000256" key="1">
    <source>
        <dbReference type="SAM" id="MobiDB-lite"/>
    </source>
</evidence>
<organism evidence="3 4">
    <name type="scientific">Flavobacterium pokkalii</name>
    <dbReference type="NCBI Taxonomy" id="1940408"/>
    <lineage>
        <taxon>Bacteria</taxon>
        <taxon>Pseudomonadati</taxon>
        <taxon>Bacteroidota</taxon>
        <taxon>Flavobacteriia</taxon>
        <taxon>Flavobacteriales</taxon>
        <taxon>Flavobacteriaceae</taxon>
        <taxon>Flavobacterium</taxon>
    </lineage>
</organism>
<evidence type="ECO:0000256" key="2">
    <source>
        <dbReference type="SAM" id="SignalP"/>
    </source>
</evidence>
<evidence type="ECO:0000313" key="3">
    <source>
        <dbReference type="EMBL" id="MBD0726045.1"/>
    </source>
</evidence>
<feature type="region of interest" description="Disordered" evidence="1">
    <location>
        <begin position="238"/>
        <end position="430"/>
    </location>
</feature>
<gene>
    <name evidence="3" type="ORF">B6A10_12750</name>
</gene>
<keyword evidence="2" id="KW-0732">Signal</keyword>
<dbReference type="EMBL" id="NASZ01000021">
    <property type="protein sequence ID" value="MBD0726045.1"/>
    <property type="molecule type" value="Genomic_DNA"/>
</dbReference>
<keyword evidence="4" id="KW-1185">Reference proteome</keyword>
<comment type="caution">
    <text evidence="3">The sequence shown here is derived from an EMBL/GenBank/DDBJ whole genome shotgun (WGS) entry which is preliminary data.</text>
</comment>
<dbReference type="RefSeq" id="WP_188221172.1">
    <property type="nucleotide sequence ID" value="NZ_NASZ01000021.1"/>
</dbReference>
<feature type="compositionally biased region" description="Polar residues" evidence="1">
    <location>
        <begin position="346"/>
        <end position="405"/>
    </location>
</feature>
<feature type="compositionally biased region" description="Low complexity" evidence="1">
    <location>
        <begin position="411"/>
        <end position="424"/>
    </location>
</feature>